<organism evidence="1 2">
    <name type="scientific">Persea americana</name>
    <name type="common">Avocado</name>
    <dbReference type="NCBI Taxonomy" id="3435"/>
    <lineage>
        <taxon>Eukaryota</taxon>
        <taxon>Viridiplantae</taxon>
        <taxon>Streptophyta</taxon>
        <taxon>Embryophyta</taxon>
        <taxon>Tracheophyta</taxon>
        <taxon>Spermatophyta</taxon>
        <taxon>Magnoliopsida</taxon>
        <taxon>Magnoliidae</taxon>
        <taxon>Laurales</taxon>
        <taxon>Lauraceae</taxon>
        <taxon>Persea</taxon>
    </lineage>
</organism>
<protein>
    <submittedName>
        <fullName evidence="1">Uncharacterized protein</fullName>
    </submittedName>
</protein>
<dbReference type="EMBL" id="CM056809">
    <property type="protein sequence ID" value="KAJ8651024.1"/>
    <property type="molecule type" value="Genomic_DNA"/>
</dbReference>
<comment type="caution">
    <text evidence="1">The sequence shown here is derived from an EMBL/GenBank/DDBJ whole genome shotgun (WGS) entry which is preliminary data.</text>
</comment>
<reference evidence="1 2" key="1">
    <citation type="journal article" date="2022" name="Hortic Res">
        <title>A haplotype resolved chromosomal level avocado genome allows analysis of novel avocado genes.</title>
        <authorList>
            <person name="Nath O."/>
            <person name="Fletcher S.J."/>
            <person name="Hayward A."/>
            <person name="Shaw L.M."/>
            <person name="Masouleh A.K."/>
            <person name="Furtado A."/>
            <person name="Henry R.J."/>
            <person name="Mitter N."/>
        </authorList>
    </citation>
    <scope>NUCLEOTIDE SEQUENCE [LARGE SCALE GENOMIC DNA]</scope>
    <source>
        <strain evidence="2">cv. Hass</strain>
    </source>
</reference>
<evidence type="ECO:0000313" key="2">
    <source>
        <dbReference type="Proteomes" id="UP001234297"/>
    </source>
</evidence>
<sequence length="541" mass="58390">MGQASSTAGFLCVPARRHSSNRRMRIQSTAMILSPPSNDQKPYQEDEEEDHVGGGFLISDLPDECLACVFQFLGSGDRKRSSLVCRRWRLVEAQSRLRLSLDARAELLHSIHALFSRFDSVSKLALKCDRRSASIGDDGILLISLRCRNLTRLKLRSCRQITDAGVAAFAANAKSLKKLSCGSCAFGATGLNAVLDGCSALEELSVKRLKGLADGSASQPIGPGNAAASLRSICLKELYNGQCFGPLLVGSKNLKTLKLIHCAGDWDKLLKAVSDHVERLTEIHLEKLQVTDRGLSAISNCSNLEILHLVKTTYCTDVGLSSIAERCKFLRKLHIDGWKTNQIGDEGLSAVANRCPNLQELVLIALNPTILSLGLIASNCKNLERLALCASETIGDAEISCIAAKCSALKKLCIKGCPVSDHGMEALATGCPNLVKVKVRKCRGVTCEGMDWLRATRSMVTVNLDADTIEQQDASASDGGAAQEDQFGLGVEQTAGVDIPSSSSGQSAFYRARRRIFAGKNFMFCTLRRLSHSSNGNRGNS</sequence>
<dbReference type="Proteomes" id="UP001234297">
    <property type="component" value="Chromosome 1"/>
</dbReference>
<gene>
    <name evidence="1" type="ORF">MRB53_004047</name>
</gene>
<accession>A0ACC2MZG8</accession>
<name>A0ACC2MZG8_PERAE</name>
<evidence type="ECO:0000313" key="1">
    <source>
        <dbReference type="EMBL" id="KAJ8651024.1"/>
    </source>
</evidence>
<proteinExistence type="predicted"/>
<keyword evidence="2" id="KW-1185">Reference proteome</keyword>